<dbReference type="InterPro" id="IPR023210">
    <property type="entry name" value="NADP_OxRdtase_dom"/>
</dbReference>
<evidence type="ECO:0000313" key="8">
    <source>
        <dbReference type="EMBL" id="ROT38733.1"/>
    </source>
</evidence>
<dbReference type="Pfam" id="PF00248">
    <property type="entry name" value="Aldo_ket_red"/>
    <property type="match status" value="1"/>
</dbReference>
<proteinExistence type="inferred from homology"/>
<dbReference type="RefSeq" id="XP_028466539.1">
    <property type="nucleotide sequence ID" value="XM_028608045.1"/>
</dbReference>
<dbReference type="STRING" id="1314773.A0A3N2PW49"/>
<feature type="binding site" evidence="5">
    <location>
        <position position="119"/>
    </location>
    <ligand>
        <name>substrate</name>
    </ligand>
</feature>
<sequence length="342" mass="38159">MRTWTIISKIPKLKLASGYHIPQVGFGLWKIPPEQTANAVYHAIKAGYRHIDGAYGYKNTVEAGEGIRRAIREGLVSRADLFITSKLWNNYHARRHAIEMAHVETDAWGLDYLDLFLIHFPIAQQHIPLSESRFPGWYLDASCTRVTPRTPVPIAETWEALESLVAPPAPEEAHADIKGFLRSLGVSNFDAQLLYDLTSYARVPPSVLQVEHHPYLGQSNLLRAARDLGVQVTAYSTFGPQSFLELDNPRARHVVPLLQAEPVVQAAARLGRTPAQVLLRWCTQRGLVVIPKSVHPNRMAENLDCCSFDLAPEEMDAVSALDRGLRFNDPGVTHGSPLHIFS</sequence>
<dbReference type="GeneID" id="39576523"/>
<evidence type="ECO:0000256" key="6">
    <source>
        <dbReference type="PIRSR" id="PIRSR000097-3"/>
    </source>
</evidence>
<keyword evidence="3" id="KW-0560">Oxidoreductase</keyword>
<keyword evidence="2" id="KW-0521">NADP</keyword>
<evidence type="ECO:0000313" key="9">
    <source>
        <dbReference type="Proteomes" id="UP000272025"/>
    </source>
</evidence>
<name>A0A3N2PW49_SODAK</name>
<feature type="domain" description="NADP-dependent oxidoreductase" evidence="7">
    <location>
        <begin position="25"/>
        <end position="322"/>
    </location>
</feature>
<comment type="similarity">
    <text evidence="1">Belongs to the aldo/keto reductase family.</text>
</comment>
<dbReference type="PANTHER" id="PTHR43827:SF3">
    <property type="entry name" value="NADP-DEPENDENT OXIDOREDUCTASE DOMAIN-CONTAINING PROTEIN"/>
    <property type="match status" value="1"/>
</dbReference>
<dbReference type="AlphaFoldDB" id="A0A3N2PW49"/>
<evidence type="ECO:0000256" key="4">
    <source>
        <dbReference type="PIRSR" id="PIRSR000097-1"/>
    </source>
</evidence>
<evidence type="ECO:0000256" key="3">
    <source>
        <dbReference type="ARBA" id="ARBA00023002"/>
    </source>
</evidence>
<gene>
    <name evidence="8" type="ORF">SODALDRAFT_277063</name>
</gene>
<dbReference type="Gene3D" id="3.20.20.100">
    <property type="entry name" value="NADP-dependent oxidoreductase domain"/>
    <property type="match status" value="1"/>
</dbReference>
<dbReference type="OrthoDB" id="416253at2759"/>
<reference evidence="8 9" key="1">
    <citation type="journal article" date="2018" name="Mol. Ecol.">
        <title>The obligate alkalophilic soda-lake fungus Sodiomyces alkalinus has shifted to a protein diet.</title>
        <authorList>
            <person name="Grum-Grzhimaylo A.A."/>
            <person name="Falkoski D.L."/>
            <person name="van den Heuvel J."/>
            <person name="Valero-Jimenez C.A."/>
            <person name="Min B."/>
            <person name="Choi I.G."/>
            <person name="Lipzen A."/>
            <person name="Daum C.G."/>
            <person name="Aanen D.K."/>
            <person name="Tsang A."/>
            <person name="Henrissat B."/>
            <person name="Bilanenko E.N."/>
            <person name="de Vries R.P."/>
            <person name="van Kan J.A.L."/>
            <person name="Grigoriev I.V."/>
            <person name="Debets A.J.M."/>
        </authorList>
    </citation>
    <scope>NUCLEOTIDE SEQUENCE [LARGE SCALE GENOMIC DNA]</scope>
    <source>
        <strain evidence="8 9">F11</strain>
    </source>
</reference>
<dbReference type="Proteomes" id="UP000272025">
    <property type="component" value="Unassembled WGS sequence"/>
</dbReference>
<feature type="site" description="Lowers pKa of active site Tyr" evidence="6">
    <location>
        <position position="86"/>
    </location>
</feature>
<dbReference type="SUPFAM" id="SSF51430">
    <property type="entry name" value="NAD(P)-linked oxidoreductase"/>
    <property type="match status" value="1"/>
</dbReference>
<organism evidence="8 9">
    <name type="scientific">Sodiomyces alkalinus (strain CBS 110278 / VKM F-3762 / F11)</name>
    <name type="common">Alkaliphilic filamentous fungus</name>
    <dbReference type="NCBI Taxonomy" id="1314773"/>
    <lineage>
        <taxon>Eukaryota</taxon>
        <taxon>Fungi</taxon>
        <taxon>Dikarya</taxon>
        <taxon>Ascomycota</taxon>
        <taxon>Pezizomycotina</taxon>
        <taxon>Sordariomycetes</taxon>
        <taxon>Hypocreomycetidae</taxon>
        <taxon>Glomerellales</taxon>
        <taxon>Plectosphaerellaceae</taxon>
        <taxon>Sodiomyces</taxon>
    </lineage>
</organism>
<evidence type="ECO:0000259" key="7">
    <source>
        <dbReference type="Pfam" id="PF00248"/>
    </source>
</evidence>
<protein>
    <submittedName>
        <fullName evidence="8">NAD(P)H-dependent D-xylose reductase</fullName>
    </submittedName>
</protein>
<dbReference type="InterPro" id="IPR020471">
    <property type="entry name" value="AKR"/>
</dbReference>
<dbReference type="EMBL" id="ML119055">
    <property type="protein sequence ID" value="ROT38733.1"/>
    <property type="molecule type" value="Genomic_DNA"/>
</dbReference>
<evidence type="ECO:0000256" key="5">
    <source>
        <dbReference type="PIRSR" id="PIRSR000097-2"/>
    </source>
</evidence>
<accession>A0A3N2PW49</accession>
<dbReference type="InterPro" id="IPR036812">
    <property type="entry name" value="NAD(P)_OxRdtase_dom_sf"/>
</dbReference>
<dbReference type="PRINTS" id="PR00069">
    <property type="entry name" value="ALDKETRDTASE"/>
</dbReference>
<evidence type="ECO:0000256" key="1">
    <source>
        <dbReference type="ARBA" id="ARBA00007905"/>
    </source>
</evidence>
<dbReference type="PIRSF" id="PIRSF000097">
    <property type="entry name" value="AKR"/>
    <property type="match status" value="1"/>
</dbReference>
<dbReference type="PANTHER" id="PTHR43827">
    <property type="entry name" value="2,5-DIKETO-D-GLUCONIC ACID REDUCTASE"/>
    <property type="match status" value="1"/>
</dbReference>
<keyword evidence="9" id="KW-1185">Reference proteome</keyword>
<evidence type="ECO:0000256" key="2">
    <source>
        <dbReference type="ARBA" id="ARBA00022857"/>
    </source>
</evidence>
<feature type="active site" description="Proton donor" evidence="4">
    <location>
        <position position="57"/>
    </location>
</feature>
<dbReference type="GO" id="GO:0016616">
    <property type="term" value="F:oxidoreductase activity, acting on the CH-OH group of donors, NAD or NADP as acceptor"/>
    <property type="evidence" value="ECO:0007669"/>
    <property type="project" value="UniProtKB-ARBA"/>
</dbReference>